<accession>A0ABW6SEY6</accession>
<dbReference type="InterPro" id="IPR007627">
    <property type="entry name" value="RNA_pol_sigma70_r2"/>
</dbReference>
<dbReference type="CDD" id="cd06171">
    <property type="entry name" value="Sigma70_r4"/>
    <property type="match status" value="1"/>
</dbReference>
<proteinExistence type="inferred from homology"/>
<keyword evidence="3" id="KW-0731">Sigma factor</keyword>
<keyword evidence="4" id="KW-0238">DNA-binding</keyword>
<comment type="similarity">
    <text evidence="1">Belongs to the sigma-70 factor family. ECF subfamily.</text>
</comment>
<organism evidence="8 9">
    <name type="scientific">Nocardia jiangxiensis</name>
    <dbReference type="NCBI Taxonomy" id="282685"/>
    <lineage>
        <taxon>Bacteria</taxon>
        <taxon>Bacillati</taxon>
        <taxon>Actinomycetota</taxon>
        <taxon>Actinomycetes</taxon>
        <taxon>Mycobacteriales</taxon>
        <taxon>Nocardiaceae</taxon>
        <taxon>Nocardia</taxon>
    </lineage>
</organism>
<feature type="domain" description="RNA polymerase sigma-70 region 4" evidence="7">
    <location>
        <begin position="124"/>
        <end position="172"/>
    </location>
</feature>
<evidence type="ECO:0000256" key="3">
    <source>
        <dbReference type="ARBA" id="ARBA00023082"/>
    </source>
</evidence>
<evidence type="ECO:0000259" key="6">
    <source>
        <dbReference type="Pfam" id="PF04542"/>
    </source>
</evidence>
<keyword evidence="9" id="KW-1185">Reference proteome</keyword>
<dbReference type="NCBIfam" id="TIGR02937">
    <property type="entry name" value="sigma70-ECF"/>
    <property type="match status" value="1"/>
</dbReference>
<dbReference type="Gene3D" id="1.10.10.10">
    <property type="entry name" value="Winged helix-like DNA-binding domain superfamily/Winged helix DNA-binding domain"/>
    <property type="match status" value="1"/>
</dbReference>
<dbReference type="PANTHER" id="PTHR43133">
    <property type="entry name" value="RNA POLYMERASE ECF-TYPE SIGMA FACTO"/>
    <property type="match status" value="1"/>
</dbReference>
<dbReference type="Pfam" id="PF04542">
    <property type="entry name" value="Sigma70_r2"/>
    <property type="match status" value="1"/>
</dbReference>
<dbReference type="InterPro" id="IPR013325">
    <property type="entry name" value="RNA_pol_sigma_r2"/>
</dbReference>
<dbReference type="SUPFAM" id="SSF88659">
    <property type="entry name" value="Sigma3 and sigma4 domains of RNA polymerase sigma factors"/>
    <property type="match status" value="1"/>
</dbReference>
<dbReference type="RefSeq" id="WP_245568163.1">
    <property type="nucleotide sequence ID" value="NZ_JBIAQY010000032.1"/>
</dbReference>
<evidence type="ECO:0000256" key="2">
    <source>
        <dbReference type="ARBA" id="ARBA00023015"/>
    </source>
</evidence>
<dbReference type="PANTHER" id="PTHR43133:SF52">
    <property type="entry name" value="ECF RNA POLYMERASE SIGMA FACTOR SIGL"/>
    <property type="match status" value="1"/>
</dbReference>
<feature type="domain" description="RNA polymerase sigma-70 region 2" evidence="6">
    <location>
        <begin position="26"/>
        <end position="93"/>
    </location>
</feature>
<dbReference type="InterPro" id="IPR039425">
    <property type="entry name" value="RNA_pol_sigma-70-like"/>
</dbReference>
<dbReference type="EMBL" id="JBIAQY010000032">
    <property type="protein sequence ID" value="MFF3574862.1"/>
    <property type="molecule type" value="Genomic_DNA"/>
</dbReference>
<dbReference type="Proteomes" id="UP001601992">
    <property type="component" value="Unassembled WGS sequence"/>
</dbReference>
<gene>
    <name evidence="8" type="ORF">ACFYXQ_44670</name>
</gene>
<evidence type="ECO:0000256" key="5">
    <source>
        <dbReference type="ARBA" id="ARBA00023163"/>
    </source>
</evidence>
<comment type="caution">
    <text evidence="8">The sequence shown here is derived from an EMBL/GenBank/DDBJ whole genome shotgun (WGS) entry which is preliminary data.</text>
</comment>
<reference evidence="8 9" key="1">
    <citation type="submission" date="2024-10" db="EMBL/GenBank/DDBJ databases">
        <title>The Natural Products Discovery Center: Release of the First 8490 Sequenced Strains for Exploring Actinobacteria Biosynthetic Diversity.</title>
        <authorList>
            <person name="Kalkreuter E."/>
            <person name="Kautsar S.A."/>
            <person name="Yang D."/>
            <person name="Bader C.D."/>
            <person name="Teijaro C.N."/>
            <person name="Fluegel L."/>
            <person name="Davis C.M."/>
            <person name="Simpson J.R."/>
            <person name="Lauterbach L."/>
            <person name="Steele A.D."/>
            <person name="Gui C."/>
            <person name="Meng S."/>
            <person name="Li G."/>
            <person name="Viehrig K."/>
            <person name="Ye F."/>
            <person name="Su P."/>
            <person name="Kiefer A.F."/>
            <person name="Nichols A."/>
            <person name="Cepeda A.J."/>
            <person name="Yan W."/>
            <person name="Fan B."/>
            <person name="Jiang Y."/>
            <person name="Adhikari A."/>
            <person name="Zheng C.-J."/>
            <person name="Schuster L."/>
            <person name="Cowan T.M."/>
            <person name="Smanski M.J."/>
            <person name="Chevrette M.G."/>
            <person name="De Carvalho L.P.S."/>
            <person name="Shen B."/>
        </authorList>
    </citation>
    <scope>NUCLEOTIDE SEQUENCE [LARGE SCALE GENOMIC DNA]</scope>
    <source>
        <strain evidence="8 9">NPDC002593</strain>
    </source>
</reference>
<keyword evidence="2" id="KW-0805">Transcription regulation</keyword>
<dbReference type="InterPro" id="IPR013324">
    <property type="entry name" value="RNA_pol_sigma_r3/r4-like"/>
</dbReference>
<name>A0ABW6SEY6_9NOCA</name>
<evidence type="ECO:0000313" key="9">
    <source>
        <dbReference type="Proteomes" id="UP001601992"/>
    </source>
</evidence>
<evidence type="ECO:0000256" key="4">
    <source>
        <dbReference type="ARBA" id="ARBA00023125"/>
    </source>
</evidence>
<evidence type="ECO:0000259" key="7">
    <source>
        <dbReference type="Pfam" id="PF04545"/>
    </source>
</evidence>
<dbReference type="Pfam" id="PF04545">
    <property type="entry name" value="Sigma70_r4"/>
    <property type="match status" value="1"/>
</dbReference>
<dbReference type="InterPro" id="IPR007630">
    <property type="entry name" value="RNA_pol_sigma70_r4"/>
</dbReference>
<dbReference type="InterPro" id="IPR036388">
    <property type="entry name" value="WH-like_DNA-bd_sf"/>
</dbReference>
<dbReference type="InterPro" id="IPR014284">
    <property type="entry name" value="RNA_pol_sigma-70_dom"/>
</dbReference>
<sequence>MPATDMTDATHLHRCRRSQRLGEVDQQYRQSLHRLAHRLVRDKGRADDIVQETLIRLWKHPHLLDEPDLALRAWLFTVARHLAYDELRCARRRHEYATDNNAALDRHSDDPCAHLADTWIVHRALATLSHQHREVILHAYYRRATTQDIATELAIPPGTVKSRLHYALRALRDACTAQGVTTESPVNREDLSV</sequence>
<dbReference type="Gene3D" id="1.10.1740.10">
    <property type="match status" value="1"/>
</dbReference>
<evidence type="ECO:0000313" key="8">
    <source>
        <dbReference type="EMBL" id="MFF3574862.1"/>
    </source>
</evidence>
<keyword evidence="5" id="KW-0804">Transcription</keyword>
<evidence type="ECO:0000256" key="1">
    <source>
        <dbReference type="ARBA" id="ARBA00010641"/>
    </source>
</evidence>
<dbReference type="SUPFAM" id="SSF88946">
    <property type="entry name" value="Sigma2 domain of RNA polymerase sigma factors"/>
    <property type="match status" value="1"/>
</dbReference>
<protein>
    <submittedName>
        <fullName evidence="8">Sigma-70 family RNA polymerase sigma factor</fullName>
    </submittedName>
</protein>